<comment type="caution">
    <text evidence="1">The sequence shown here is derived from an EMBL/GenBank/DDBJ whole genome shotgun (WGS) entry which is preliminary data.</text>
</comment>
<accession>A0A644W7F2</accession>
<dbReference type="EMBL" id="VSSQ01000685">
    <property type="protein sequence ID" value="MPL99734.1"/>
    <property type="molecule type" value="Genomic_DNA"/>
</dbReference>
<dbReference type="AlphaFoldDB" id="A0A644W7F2"/>
<reference evidence="1" key="1">
    <citation type="submission" date="2019-08" db="EMBL/GenBank/DDBJ databases">
        <authorList>
            <person name="Kucharzyk K."/>
            <person name="Murdoch R.W."/>
            <person name="Higgins S."/>
            <person name="Loffler F."/>
        </authorList>
    </citation>
    <scope>NUCLEOTIDE SEQUENCE</scope>
</reference>
<protein>
    <submittedName>
        <fullName evidence="1">Uncharacterized protein</fullName>
    </submittedName>
</protein>
<sequence length="73" mass="8329">MAKPQSSKETFVIQILNQQNSTWQGVITWTEGRTSQPFRSLLELIKLIDSALGESSGESHRIEWNTKKQPIET</sequence>
<proteinExistence type="predicted"/>
<evidence type="ECO:0000313" key="1">
    <source>
        <dbReference type="EMBL" id="MPL99734.1"/>
    </source>
</evidence>
<organism evidence="1">
    <name type="scientific">bioreactor metagenome</name>
    <dbReference type="NCBI Taxonomy" id="1076179"/>
    <lineage>
        <taxon>unclassified sequences</taxon>
        <taxon>metagenomes</taxon>
        <taxon>ecological metagenomes</taxon>
    </lineage>
</organism>
<gene>
    <name evidence="1" type="ORF">SDC9_45955</name>
</gene>
<name>A0A644W7F2_9ZZZZ</name>